<evidence type="ECO:0000313" key="1">
    <source>
        <dbReference type="EMBL" id="KKN25045.1"/>
    </source>
</evidence>
<sequence length="314" mass="36810">MQKSPDTSEIDNLLKSAVKNIKIENRQFRVFSYNTFFNHIKLKDLKNLNLDISKERALFPSMNPNLFGGLPSIFSCKPSLRVSLNPGDVIFCFPKSSYMEEYFKLRNEESPQRCITLVIIVIKKVDLQHAYEILKFKAWNISRKIIKDNRSEFMVFAPDLKQVGDITAKIIDKNWDYVGGYEDPHFHNDDREIKSLNDNSCKYRNYLYELLDHERPFTNKGCKRLSCKTECSVRPGTWKYDILFKWGLLGSLKKGIPLNFRSFYLGSKGWPLKDFADRIGAPNLCKNARWHRKEFLNKNGPDILQKLREDFNIN</sequence>
<dbReference type="EMBL" id="LAZR01002834">
    <property type="protein sequence ID" value="KKN25045.1"/>
    <property type="molecule type" value="Genomic_DNA"/>
</dbReference>
<dbReference type="AlphaFoldDB" id="A0A0F9NZW0"/>
<accession>A0A0F9NZW0</accession>
<gene>
    <name evidence="1" type="ORF">LCGC14_0888780</name>
</gene>
<proteinExistence type="predicted"/>
<protein>
    <submittedName>
        <fullName evidence="1">Uncharacterized protein</fullName>
    </submittedName>
</protein>
<comment type="caution">
    <text evidence="1">The sequence shown here is derived from an EMBL/GenBank/DDBJ whole genome shotgun (WGS) entry which is preliminary data.</text>
</comment>
<reference evidence="1" key="1">
    <citation type="journal article" date="2015" name="Nature">
        <title>Complex archaea that bridge the gap between prokaryotes and eukaryotes.</title>
        <authorList>
            <person name="Spang A."/>
            <person name="Saw J.H."/>
            <person name="Jorgensen S.L."/>
            <person name="Zaremba-Niedzwiedzka K."/>
            <person name="Martijn J."/>
            <person name="Lind A.E."/>
            <person name="van Eijk R."/>
            <person name="Schleper C."/>
            <person name="Guy L."/>
            <person name="Ettema T.J."/>
        </authorList>
    </citation>
    <scope>NUCLEOTIDE SEQUENCE</scope>
</reference>
<organism evidence="1">
    <name type="scientific">marine sediment metagenome</name>
    <dbReference type="NCBI Taxonomy" id="412755"/>
    <lineage>
        <taxon>unclassified sequences</taxon>
        <taxon>metagenomes</taxon>
        <taxon>ecological metagenomes</taxon>
    </lineage>
</organism>
<name>A0A0F9NZW0_9ZZZZ</name>